<sequence>MLCTYFQKKASLVVMASVAALACRGPESPAPVAPAAAQAVATYYVGTTATTSPDGQQAYGPARTIAVRRTVDPAGGRIEELVVHPGEVFVTVLRRRPGDAAVFDADDQTHSFTGTVSFTGPEWAWTAWTYDLAMSDGSGTLKGSGRAGPGSLDTDKLFVAPDGQQRARIREHLEEVDEPTYTRTRAELSPAP</sequence>
<gene>
    <name evidence="2" type="ORF">POL58_28150</name>
</gene>
<accession>A0ABT5BC63</accession>
<protein>
    <recommendedName>
        <fullName evidence="4">Lipoprotein</fullName>
    </recommendedName>
</protein>
<evidence type="ECO:0000313" key="2">
    <source>
        <dbReference type="EMBL" id="MDC0671652.1"/>
    </source>
</evidence>
<dbReference type="RefSeq" id="WP_272002195.1">
    <property type="nucleotide sequence ID" value="NZ_JAQNDN010000017.1"/>
</dbReference>
<reference evidence="2 3" key="1">
    <citation type="submission" date="2022-11" db="EMBL/GenBank/DDBJ databases">
        <title>Minimal conservation of predation-associated metabolite biosynthetic gene clusters underscores biosynthetic potential of Myxococcota including descriptions for ten novel species: Archangium lansinium sp. nov., Myxococcus landrumus sp. nov., Nannocystis bai.</title>
        <authorList>
            <person name="Ahearne A."/>
            <person name="Stevens C."/>
            <person name="Dowd S."/>
        </authorList>
    </citation>
    <scope>NUCLEOTIDE SEQUENCE [LARGE SCALE GENOMIC DNA]</scope>
    <source>
        <strain evidence="2 3">NCELM</strain>
    </source>
</reference>
<evidence type="ECO:0000256" key="1">
    <source>
        <dbReference type="SAM" id="SignalP"/>
    </source>
</evidence>
<evidence type="ECO:0000313" key="3">
    <source>
        <dbReference type="Proteomes" id="UP001217838"/>
    </source>
</evidence>
<proteinExistence type="predicted"/>
<dbReference type="EMBL" id="JAQNDN010000017">
    <property type="protein sequence ID" value="MDC0671652.1"/>
    <property type="molecule type" value="Genomic_DNA"/>
</dbReference>
<evidence type="ECO:0008006" key="4">
    <source>
        <dbReference type="Google" id="ProtNLM"/>
    </source>
</evidence>
<comment type="caution">
    <text evidence="2">The sequence shown here is derived from an EMBL/GenBank/DDBJ whole genome shotgun (WGS) entry which is preliminary data.</text>
</comment>
<dbReference type="Proteomes" id="UP001217838">
    <property type="component" value="Unassembled WGS sequence"/>
</dbReference>
<keyword evidence="1" id="KW-0732">Signal</keyword>
<name>A0ABT5BC63_9BACT</name>
<feature type="signal peptide" evidence="1">
    <location>
        <begin position="1"/>
        <end position="22"/>
    </location>
</feature>
<feature type="chain" id="PRO_5046626045" description="Lipoprotein" evidence="1">
    <location>
        <begin position="23"/>
        <end position="192"/>
    </location>
</feature>
<keyword evidence="3" id="KW-1185">Reference proteome</keyword>
<organism evidence="2 3">
    <name type="scientific">Nannocystis radixulma</name>
    <dbReference type="NCBI Taxonomy" id="2995305"/>
    <lineage>
        <taxon>Bacteria</taxon>
        <taxon>Pseudomonadati</taxon>
        <taxon>Myxococcota</taxon>
        <taxon>Polyangia</taxon>
        <taxon>Nannocystales</taxon>
        <taxon>Nannocystaceae</taxon>
        <taxon>Nannocystis</taxon>
    </lineage>
</organism>